<keyword evidence="1" id="KW-0812">Transmembrane</keyword>
<proteinExistence type="predicted"/>
<dbReference type="Gene3D" id="2.60.40.10">
    <property type="entry name" value="Immunoglobulins"/>
    <property type="match status" value="1"/>
</dbReference>
<evidence type="ECO:0000256" key="1">
    <source>
        <dbReference type="SAM" id="Phobius"/>
    </source>
</evidence>
<comment type="caution">
    <text evidence="2">The sequence shown here is derived from an EMBL/GenBank/DDBJ whole genome shotgun (WGS) entry which is preliminary data.</text>
</comment>
<gene>
    <name evidence="2" type="ORF">AKJ48_01540</name>
</gene>
<protein>
    <submittedName>
        <fullName evidence="2">Uncharacterized protein</fullName>
    </submittedName>
</protein>
<dbReference type="Proteomes" id="UP000070076">
    <property type="component" value="Unassembled WGS sequence"/>
</dbReference>
<dbReference type="AlphaFoldDB" id="A0A133VE95"/>
<dbReference type="EMBL" id="LHYB01000013">
    <property type="protein sequence ID" value="KXB04766.1"/>
    <property type="molecule type" value="Genomic_DNA"/>
</dbReference>
<reference evidence="2 3" key="1">
    <citation type="journal article" date="2016" name="Sci. Rep.">
        <title>Metabolic traits of an uncultured archaeal lineage -MSBL1- from brine pools of the Red Sea.</title>
        <authorList>
            <person name="Mwirichia R."/>
            <person name="Alam I."/>
            <person name="Rashid M."/>
            <person name="Vinu M."/>
            <person name="Ba-Alawi W."/>
            <person name="Anthony Kamau A."/>
            <person name="Kamanda Ngugi D."/>
            <person name="Goker M."/>
            <person name="Klenk H.P."/>
            <person name="Bajic V."/>
            <person name="Stingl U."/>
        </authorList>
    </citation>
    <scope>NUCLEOTIDE SEQUENCE [LARGE SCALE GENOMIC DNA]</scope>
    <source>
        <strain evidence="2">SCGC-AAA261O19</strain>
    </source>
</reference>
<keyword evidence="3" id="KW-1185">Reference proteome</keyword>
<evidence type="ECO:0000313" key="3">
    <source>
        <dbReference type="Proteomes" id="UP000070076"/>
    </source>
</evidence>
<dbReference type="InterPro" id="IPR013783">
    <property type="entry name" value="Ig-like_fold"/>
</dbReference>
<evidence type="ECO:0000313" key="2">
    <source>
        <dbReference type="EMBL" id="KXB04766.1"/>
    </source>
</evidence>
<name>A0A133VE95_9EURY</name>
<accession>A0A133VE95</accession>
<keyword evidence="1" id="KW-0472">Membrane</keyword>
<organism evidence="2 3">
    <name type="scientific">candidate division MSBL1 archaeon SCGC-AAA261O19</name>
    <dbReference type="NCBI Taxonomy" id="1698277"/>
    <lineage>
        <taxon>Archaea</taxon>
        <taxon>Methanobacteriati</taxon>
        <taxon>Methanobacteriota</taxon>
        <taxon>candidate division MSBL1</taxon>
    </lineage>
</organism>
<keyword evidence="1" id="KW-1133">Transmembrane helix</keyword>
<sequence>MNDSPRKIATLTIACALLILTTSNLANAAEEDYIGGLSISMLNPPDSVATGETFTVKVRVANNSGSTVSACLCPPPAEGFEWVPINEGGWVPNERYVTINSGETKTYEFTLTVREDVQFASGSTAQARLRARIRELEANVVVAPDDTKEVVIRHETETWSIELPLILKIIIAFAGIAAVIGAVKMSGGEEVPVEPSPGY</sequence>
<feature type="transmembrane region" description="Helical" evidence="1">
    <location>
        <begin position="165"/>
        <end position="183"/>
    </location>
</feature>